<sequence length="257" mass="28811">MVRDVFLKSALVLSLVAALCQPAAAQSSNPGQISGWKVSCGADRGALTKQGKTYIFRPSSNHCDGHTPWGWDQRTEIFSRKYSRNLQGRYLFETTVSLTSPSSQKFDVFQMHDARKACAPPLKVEWGSDNRVALRSHYKVAGKGEDHCIQNELVTANYQRKQVLKRDGTKHLLQILLDLDGHGSFSVSVLVDGRPAIQGQYSPDLPAGVYKSVSGIRMNTPKIDRSQKINFKHGVYAKNRFPFELRSEGMRMVRLKQ</sequence>
<dbReference type="RefSeq" id="WP_143526279.1">
    <property type="nucleotide sequence ID" value="NZ_FTOQ01000018.1"/>
</dbReference>
<dbReference type="AlphaFoldDB" id="A0A1N7PNP9"/>
<name>A0A1N7PNP9_9RHOB</name>
<proteinExistence type="predicted"/>
<protein>
    <recommendedName>
        <fullName evidence="4">Polysaccharide lyase</fullName>
    </recommendedName>
</protein>
<evidence type="ECO:0000313" key="3">
    <source>
        <dbReference type="Proteomes" id="UP000186684"/>
    </source>
</evidence>
<evidence type="ECO:0000313" key="2">
    <source>
        <dbReference type="EMBL" id="SIT12245.1"/>
    </source>
</evidence>
<feature type="chain" id="PRO_5013156664" description="Polysaccharide lyase" evidence="1">
    <location>
        <begin position="26"/>
        <end position="257"/>
    </location>
</feature>
<keyword evidence="1" id="KW-0732">Signal</keyword>
<accession>A0A1N7PNP9</accession>
<reference evidence="3" key="1">
    <citation type="submission" date="2017-01" db="EMBL/GenBank/DDBJ databases">
        <authorList>
            <person name="Varghese N."/>
            <person name="Submissions S."/>
        </authorList>
    </citation>
    <scope>NUCLEOTIDE SEQUENCE [LARGE SCALE GENOMIC DNA]</scope>
    <source>
        <strain evidence="3">DSM 29430</strain>
    </source>
</reference>
<organism evidence="2 3">
    <name type="scientific">Roseivivax lentus</name>
    <dbReference type="NCBI Taxonomy" id="633194"/>
    <lineage>
        <taxon>Bacteria</taxon>
        <taxon>Pseudomonadati</taxon>
        <taxon>Pseudomonadota</taxon>
        <taxon>Alphaproteobacteria</taxon>
        <taxon>Rhodobacterales</taxon>
        <taxon>Roseobacteraceae</taxon>
        <taxon>Roseivivax</taxon>
    </lineage>
</organism>
<dbReference type="OrthoDB" id="7851979at2"/>
<evidence type="ECO:0008006" key="4">
    <source>
        <dbReference type="Google" id="ProtNLM"/>
    </source>
</evidence>
<dbReference type="Proteomes" id="UP000186684">
    <property type="component" value="Unassembled WGS sequence"/>
</dbReference>
<dbReference type="EMBL" id="FTOQ01000018">
    <property type="protein sequence ID" value="SIT12245.1"/>
    <property type="molecule type" value="Genomic_DNA"/>
</dbReference>
<evidence type="ECO:0000256" key="1">
    <source>
        <dbReference type="SAM" id="SignalP"/>
    </source>
</evidence>
<keyword evidence="3" id="KW-1185">Reference proteome</keyword>
<gene>
    <name evidence="2" type="ORF">SAMN05421759_1185</name>
</gene>
<feature type="signal peptide" evidence="1">
    <location>
        <begin position="1"/>
        <end position="25"/>
    </location>
</feature>